<evidence type="ECO:0000259" key="4">
    <source>
        <dbReference type="Pfam" id="PF01464"/>
    </source>
</evidence>
<dbReference type="InterPro" id="IPR023346">
    <property type="entry name" value="Lysozyme-like_dom_sf"/>
</dbReference>
<feature type="domain" description="Lytic transglycosylase superhelical linker" evidence="5">
    <location>
        <begin position="403"/>
        <end position="455"/>
    </location>
</feature>
<dbReference type="InterPro" id="IPR008939">
    <property type="entry name" value="Lytic_TGlycosylase_superhlx_U"/>
</dbReference>
<dbReference type="Pfam" id="PF14718">
    <property type="entry name" value="SLT_L"/>
    <property type="match status" value="1"/>
</dbReference>
<evidence type="ECO:0000313" key="7">
    <source>
        <dbReference type="Proteomes" id="UP000051254"/>
    </source>
</evidence>
<evidence type="ECO:0000256" key="1">
    <source>
        <dbReference type="ARBA" id="ARBA00007734"/>
    </source>
</evidence>
<feature type="domain" description="Transglycosylase SLT" evidence="4">
    <location>
        <begin position="477"/>
        <end position="592"/>
    </location>
</feature>
<organism evidence="6 7">
    <name type="scientific">Stenotrophomonas koreensis</name>
    <dbReference type="NCBI Taxonomy" id="266128"/>
    <lineage>
        <taxon>Bacteria</taxon>
        <taxon>Pseudomonadati</taxon>
        <taxon>Pseudomonadota</taxon>
        <taxon>Gammaproteobacteria</taxon>
        <taxon>Lysobacterales</taxon>
        <taxon>Lysobacteraceae</taxon>
        <taxon>Stenotrophomonas</taxon>
    </lineage>
</organism>
<dbReference type="STRING" id="266128.ABB25_02455"/>
<dbReference type="Pfam" id="PF01464">
    <property type="entry name" value="SLT"/>
    <property type="match status" value="1"/>
</dbReference>
<keyword evidence="2 3" id="KW-0732">Signal</keyword>
<dbReference type="InterPro" id="IPR008258">
    <property type="entry name" value="Transglycosylase_SLT_dom_1"/>
</dbReference>
<dbReference type="CDD" id="cd13401">
    <property type="entry name" value="Slt70-like"/>
    <property type="match status" value="1"/>
</dbReference>
<dbReference type="AlphaFoldDB" id="A0A0R0BSR6"/>
<protein>
    <submittedName>
        <fullName evidence="6">Lytic murein transglycosylase</fullName>
    </submittedName>
</protein>
<proteinExistence type="inferred from homology"/>
<feature type="signal peptide" evidence="3">
    <location>
        <begin position="1"/>
        <end position="25"/>
    </location>
</feature>
<evidence type="ECO:0000256" key="3">
    <source>
        <dbReference type="SAM" id="SignalP"/>
    </source>
</evidence>
<sequence length="648" mass="71402">MVILAGMKNALVLLLLGALPMLASAQSTLSVDQATRDALQAAERGQVTPALPASHPLFAWMEMAALRQRIDSLTPASVQSFLRRNAGSPAGETFRDAWLAQLAKRGDWNGFLQAWQPRQDNALRCAYWQALAATGQQAEPWQQQALQLWRHSGTSLPAQCDPVFEQLDKTGGISDELRWARFDAALAAGQPAVMRRAVRGLPAEQLALANRYASYVQAADASASQWPKTPRSRAVATAGLSALARSNPDAAQALLPALTTALQLDAHQQGQVKYQIALWTVASYLPDSAQRLAAVPAAAWDERLHEWQVREAMARSDWPGALAALQAMPATQREDARWQWFTARMLEKTGRQSAAQVWLQRAARSPSFHGYLAADRLNRPYALCPLELDADSAVRTEVAGNLALQRALMLHQLDRPGWAAREWAHALAGFNDTQRQHAVALASGVGWYDRAVFALKGEQEMRLYSLRFPLHHDADIRRHAAANELDPAWVAAEIRAESTFNPKARSPANALGLMQVIPSTGQAVANRLGLDGYRGAESLYDPETNITIGTAYLRELKQKYDNKPYVVLAAYNAGPTPTARWLAQRGDFDPDIWIETISYKETRDYVARVLAFSVIYDWRLNGKAVPLADRMQGRLGQPSRRFACPAAG</sequence>
<dbReference type="Gene3D" id="1.10.530.10">
    <property type="match status" value="1"/>
</dbReference>
<dbReference type="Gene3D" id="1.10.1240.20">
    <property type="entry name" value="Lytic transglycosylase, superhelical linker domain"/>
    <property type="match status" value="1"/>
</dbReference>
<reference evidence="6 7" key="1">
    <citation type="submission" date="2015-05" db="EMBL/GenBank/DDBJ databases">
        <title>Genome sequencing and analysis of members of genus Stenotrophomonas.</title>
        <authorList>
            <person name="Patil P.P."/>
            <person name="Midha S."/>
            <person name="Patil P.B."/>
        </authorList>
    </citation>
    <scope>NUCLEOTIDE SEQUENCE [LARGE SCALE GENOMIC DNA]</scope>
    <source>
        <strain evidence="6 7">DSM 17805</strain>
    </source>
</reference>
<comment type="caution">
    <text evidence="6">The sequence shown here is derived from an EMBL/GenBank/DDBJ whole genome shotgun (WGS) entry which is preliminary data.</text>
</comment>
<keyword evidence="7" id="KW-1185">Reference proteome</keyword>
<evidence type="ECO:0000256" key="2">
    <source>
        <dbReference type="ARBA" id="ARBA00022729"/>
    </source>
</evidence>
<name>A0A0R0BSR6_9GAMM</name>
<dbReference type="Proteomes" id="UP000051254">
    <property type="component" value="Unassembled WGS sequence"/>
</dbReference>
<evidence type="ECO:0000313" key="6">
    <source>
        <dbReference type="EMBL" id="KRG60134.1"/>
    </source>
</evidence>
<dbReference type="EMBL" id="LDJH01000005">
    <property type="protein sequence ID" value="KRG60134.1"/>
    <property type="molecule type" value="Genomic_DNA"/>
</dbReference>
<dbReference type="PANTHER" id="PTHR37423">
    <property type="entry name" value="SOLUBLE LYTIC MUREIN TRANSGLYCOSYLASE-RELATED"/>
    <property type="match status" value="1"/>
</dbReference>
<feature type="chain" id="PRO_5006392954" evidence="3">
    <location>
        <begin position="26"/>
        <end position="648"/>
    </location>
</feature>
<accession>A0A0R0BSR6</accession>
<evidence type="ECO:0000259" key="5">
    <source>
        <dbReference type="Pfam" id="PF14718"/>
    </source>
</evidence>
<dbReference type="GO" id="GO:0042597">
    <property type="term" value="C:periplasmic space"/>
    <property type="evidence" value="ECO:0007669"/>
    <property type="project" value="InterPro"/>
</dbReference>
<dbReference type="PATRIC" id="fig|266128.3.peg.2137"/>
<dbReference type="SUPFAM" id="SSF48435">
    <property type="entry name" value="Bacterial muramidases"/>
    <property type="match status" value="1"/>
</dbReference>
<dbReference type="InterPro" id="IPR012289">
    <property type="entry name" value="Lytic_TGlycosylase_superhlx_L"/>
</dbReference>
<dbReference type="PANTHER" id="PTHR37423:SF5">
    <property type="entry name" value="SOLUBLE LYTIC MUREIN TRANSGLYCOSYLASE"/>
    <property type="match status" value="1"/>
</dbReference>
<dbReference type="InterPro" id="IPR037061">
    <property type="entry name" value="Lytic_TGlycoase_superhlx_L_sf"/>
</dbReference>
<dbReference type="GO" id="GO:0004553">
    <property type="term" value="F:hydrolase activity, hydrolyzing O-glycosyl compounds"/>
    <property type="evidence" value="ECO:0007669"/>
    <property type="project" value="InterPro"/>
</dbReference>
<comment type="similarity">
    <text evidence="1">Belongs to the transglycosylase Slt family.</text>
</comment>
<gene>
    <name evidence="6" type="ORF">ABB25_02455</name>
</gene>
<dbReference type="SUPFAM" id="SSF53955">
    <property type="entry name" value="Lysozyme-like"/>
    <property type="match status" value="1"/>
</dbReference>
<dbReference type="Gene3D" id="1.25.20.10">
    <property type="entry name" value="Bacterial muramidases"/>
    <property type="match status" value="1"/>
</dbReference>